<reference evidence="1 2" key="1">
    <citation type="journal article" date="2014" name="Genome Biol. Evol.">
        <title>Molecular evolution of the substrate utilization strategies and putative virulence factors in mosquito-associated Spiroplasma species.</title>
        <authorList>
            <person name="Chang T.H."/>
            <person name="Lo W.S."/>
            <person name="Ku C."/>
            <person name="Chen L.L."/>
            <person name="Kuo C.H."/>
        </authorList>
    </citation>
    <scope>NUCLEOTIDE SEQUENCE [LARGE SCALE GENOMIC DNA]</scope>
    <source>
        <strain evidence="1">Ar-1343</strain>
    </source>
</reference>
<dbReference type="Proteomes" id="UP000019265">
    <property type="component" value="Chromosome"/>
</dbReference>
<dbReference type="STRING" id="1276257.SSABA_v1c04370"/>
<dbReference type="KEGG" id="ssab:SSABA_v1c04370"/>
<protein>
    <submittedName>
        <fullName evidence="1">Uncharacterized protein</fullName>
    </submittedName>
</protein>
<dbReference type="EMBL" id="CP006934">
    <property type="protein sequence ID" value="AHI53844.1"/>
    <property type="molecule type" value="Genomic_DNA"/>
</dbReference>
<name>W6AJF0_9MOLU</name>
<accession>W6AJF0</accession>
<sequence length="276" mass="32375">MNKTHFESNILNYEEVKKALKVLIKHSLENNNFLSVPKVKNTKEIDKLTSYISEIYFFQKIIFEKAMEKFNKTNIITLLDLIYDVPNRRGFDLLFLEKNTGHLIIGEVKSTSILDKNEAYTKTIQRARLSFLDNDKTSVREGIAKKLRPETVDKEIKVKSLDKCRFIDHGSLGLDEDSINNYRDAINSIIQTSYQENKKTDLSKYKNITLLVASWIKTNSNFNEDEIDKLKKYFLDNFVNKIYENSLSLTFGVSITESEYKNLYNFFYGEYIKNRE</sequence>
<dbReference type="PATRIC" id="fig|1276257.3.peg.448"/>
<evidence type="ECO:0000313" key="1">
    <source>
        <dbReference type="EMBL" id="AHI53844.1"/>
    </source>
</evidence>
<dbReference type="RefSeq" id="WP_025250985.1">
    <property type="nucleotide sequence ID" value="NZ_CP006934.1"/>
</dbReference>
<dbReference type="HOGENOM" id="CLU_1008000_0_0_14"/>
<proteinExistence type="predicted"/>
<gene>
    <name evidence="1" type="ORF">SSABA_v1c04370</name>
</gene>
<dbReference type="AlphaFoldDB" id="W6AJF0"/>
<evidence type="ECO:0000313" key="2">
    <source>
        <dbReference type="Proteomes" id="UP000019265"/>
    </source>
</evidence>
<keyword evidence="2" id="KW-1185">Reference proteome</keyword>
<organism evidence="1 2">
    <name type="scientific">Spiroplasma sabaudiense Ar-1343</name>
    <dbReference type="NCBI Taxonomy" id="1276257"/>
    <lineage>
        <taxon>Bacteria</taxon>
        <taxon>Bacillati</taxon>
        <taxon>Mycoplasmatota</taxon>
        <taxon>Mollicutes</taxon>
        <taxon>Entomoplasmatales</taxon>
        <taxon>Spiroplasmataceae</taxon>
        <taxon>Spiroplasma</taxon>
    </lineage>
</organism>